<proteinExistence type="predicted"/>
<name>A0AAX3DUQ4_RHOPL</name>
<reference evidence="1" key="1">
    <citation type="journal article" date="2022" name="Biol. Control">
        <title>In silico genomic analysis of Rhodopseudomonas palustris strains revealed potential biocontrol agents and crop yield enhancers.</title>
        <authorList>
            <person name="Surachat K."/>
            <person name="Kantachote D."/>
            <person name="Deachamag P."/>
            <person name="Wonglapsuwan M."/>
        </authorList>
    </citation>
    <scope>NUCLEOTIDE SEQUENCE</scope>
    <source>
        <strain evidence="1">TLS06</strain>
    </source>
</reference>
<evidence type="ECO:0000313" key="1">
    <source>
        <dbReference type="EMBL" id="UYO38341.1"/>
    </source>
</evidence>
<protein>
    <submittedName>
        <fullName evidence="1">Uncharacterized protein</fullName>
    </submittedName>
</protein>
<dbReference type="EMBL" id="CP076676">
    <property type="protein sequence ID" value="UYO38341.1"/>
    <property type="molecule type" value="Genomic_DNA"/>
</dbReference>
<dbReference type="AlphaFoldDB" id="A0AAX3DUQ4"/>
<gene>
    <name evidence="1" type="ORF">KQX62_16580</name>
</gene>
<accession>A0AAX3DUQ4</accession>
<evidence type="ECO:0000313" key="2">
    <source>
        <dbReference type="Proteomes" id="UP001163166"/>
    </source>
</evidence>
<sequence length="226" mass="25209">MIVLLIVVGLLAALLWACWSSARSYYQHGRIRGMDEAVRQIVRGIGRHYEMAARATPEGVSKAMADIKAMFSQRPHLKTKDIERYHLQLSILADAIGEACCSKGQAQGVEMMAPAEGYIRVDLSVIELLQLSRLAHLGFLHMMPNYRGLEIQRFSDELDAQEGTRSIYKLESAIPLNERPFADLITHYKGREQLISDWWQPTPADRVGYVRGLGSLVALAPATASS</sequence>
<organism evidence="1 2">
    <name type="scientific">Rhodopseudomonas palustris</name>
    <dbReference type="NCBI Taxonomy" id="1076"/>
    <lineage>
        <taxon>Bacteria</taxon>
        <taxon>Pseudomonadati</taxon>
        <taxon>Pseudomonadota</taxon>
        <taxon>Alphaproteobacteria</taxon>
        <taxon>Hyphomicrobiales</taxon>
        <taxon>Nitrobacteraceae</taxon>
        <taxon>Rhodopseudomonas</taxon>
    </lineage>
</organism>
<dbReference type="Proteomes" id="UP001163166">
    <property type="component" value="Chromosome"/>
</dbReference>